<comment type="caution">
    <text evidence="1">The sequence shown here is derived from an EMBL/GenBank/DDBJ whole genome shotgun (WGS) entry which is preliminary data.</text>
</comment>
<dbReference type="EMBL" id="BMGZ01000002">
    <property type="protein sequence ID" value="GGH99789.1"/>
    <property type="molecule type" value="Genomic_DNA"/>
</dbReference>
<evidence type="ECO:0000313" key="3">
    <source>
        <dbReference type="Proteomes" id="UP000621856"/>
    </source>
</evidence>
<name>A0A8J3A543_9PROT</name>
<reference evidence="1" key="3">
    <citation type="submission" date="2020-09" db="EMBL/GenBank/DDBJ databases">
        <authorList>
            <person name="Sun Q."/>
            <person name="Zhou Y."/>
        </authorList>
    </citation>
    <scope>NUCLEOTIDE SEQUENCE</scope>
    <source>
        <strain evidence="1">CGMCC 1.14984</strain>
    </source>
</reference>
<sequence length="122" mass="13356">MKRLLLVSGLVAVTLTGACSEIVSTETRQPLVSYKVEVMPGEVDALTADLENFSRVHDLEFHKSRAPAMGAYTIRLVGDAMEVMVASSPDANVVDIFIYSNTDDEELAVFVEELEKALSDYV</sequence>
<evidence type="ECO:0000313" key="4">
    <source>
        <dbReference type="Proteomes" id="UP000818603"/>
    </source>
</evidence>
<organism evidence="1 3">
    <name type="scientific">Aquisalinus luteolus</name>
    <dbReference type="NCBI Taxonomy" id="1566827"/>
    <lineage>
        <taxon>Bacteria</taxon>
        <taxon>Pseudomonadati</taxon>
        <taxon>Pseudomonadota</taxon>
        <taxon>Alphaproteobacteria</taxon>
        <taxon>Parvularculales</taxon>
        <taxon>Parvularculaceae</taxon>
        <taxon>Aquisalinus</taxon>
    </lineage>
</organism>
<accession>A0A8J3A543</accession>
<evidence type="ECO:0000313" key="2">
    <source>
        <dbReference type="EMBL" id="NHK28878.1"/>
    </source>
</evidence>
<dbReference type="AlphaFoldDB" id="A0A8J3A543"/>
<reference evidence="1" key="1">
    <citation type="journal article" date="2014" name="Int. J. Syst. Evol. Microbiol.">
        <title>Complete genome sequence of Corynebacterium casei LMG S-19264T (=DSM 44701T), isolated from a smear-ripened cheese.</title>
        <authorList>
            <consortium name="US DOE Joint Genome Institute (JGI-PGF)"/>
            <person name="Walter F."/>
            <person name="Albersmeier A."/>
            <person name="Kalinowski J."/>
            <person name="Ruckert C."/>
        </authorList>
    </citation>
    <scope>NUCLEOTIDE SEQUENCE</scope>
    <source>
        <strain evidence="1">CGMCC 1.14984</strain>
    </source>
</reference>
<dbReference type="Proteomes" id="UP000621856">
    <property type="component" value="Unassembled WGS sequence"/>
</dbReference>
<keyword evidence="4" id="KW-1185">Reference proteome</keyword>
<reference evidence="2 4" key="2">
    <citation type="submission" date="2020-02" db="EMBL/GenBank/DDBJ databases">
        <title>Genome sequence of Parvularcula flava strain NH6-79.</title>
        <authorList>
            <person name="Abdul Karim M.H."/>
            <person name="Lam M.Q."/>
            <person name="Chen S.J."/>
            <person name="Yahya A."/>
            <person name="Shahir S."/>
            <person name="Shamsir M.S."/>
            <person name="Chong C.S."/>
        </authorList>
    </citation>
    <scope>NUCLEOTIDE SEQUENCE [LARGE SCALE GENOMIC DNA]</scope>
    <source>
        <strain evidence="2 4">NH6-79</strain>
    </source>
</reference>
<dbReference type="EMBL" id="VCJR02000002">
    <property type="protein sequence ID" value="NHK28878.1"/>
    <property type="molecule type" value="Genomic_DNA"/>
</dbReference>
<proteinExistence type="predicted"/>
<dbReference type="RefSeq" id="WP_155141230.1">
    <property type="nucleotide sequence ID" value="NZ_BMGZ01000002.1"/>
</dbReference>
<dbReference type="PROSITE" id="PS51257">
    <property type="entry name" value="PROKAR_LIPOPROTEIN"/>
    <property type="match status" value="1"/>
</dbReference>
<dbReference type="Proteomes" id="UP000818603">
    <property type="component" value="Unassembled WGS sequence"/>
</dbReference>
<protein>
    <submittedName>
        <fullName evidence="1">Uncharacterized protein</fullName>
    </submittedName>
</protein>
<gene>
    <name evidence="2" type="ORF">FF098_013230</name>
    <name evidence="1" type="ORF">GCM10011355_26580</name>
</gene>
<evidence type="ECO:0000313" key="1">
    <source>
        <dbReference type="EMBL" id="GGH99789.1"/>
    </source>
</evidence>